<evidence type="ECO:0000313" key="1">
    <source>
        <dbReference type="EMBL" id="BES88467.1"/>
    </source>
</evidence>
<reference evidence="1 2" key="1">
    <citation type="submission" date="2023-09" db="EMBL/GenBank/DDBJ databases">
        <title>Nesidiocoris tenuis whole genome shotgun sequence.</title>
        <authorList>
            <person name="Shibata T."/>
            <person name="Shimoda M."/>
            <person name="Kobayashi T."/>
            <person name="Uehara T."/>
        </authorList>
    </citation>
    <scope>NUCLEOTIDE SEQUENCE [LARGE SCALE GENOMIC DNA]</scope>
    <source>
        <strain evidence="1 2">Japan</strain>
    </source>
</reference>
<protein>
    <submittedName>
        <fullName evidence="1">Uncharacterized protein</fullName>
    </submittedName>
</protein>
<proteinExistence type="predicted"/>
<accession>A0ABN7A849</accession>
<name>A0ABN7A849_9HEMI</name>
<dbReference type="Proteomes" id="UP001307889">
    <property type="component" value="Chromosome 1"/>
</dbReference>
<organism evidence="1 2">
    <name type="scientific">Nesidiocoris tenuis</name>
    <dbReference type="NCBI Taxonomy" id="355587"/>
    <lineage>
        <taxon>Eukaryota</taxon>
        <taxon>Metazoa</taxon>
        <taxon>Ecdysozoa</taxon>
        <taxon>Arthropoda</taxon>
        <taxon>Hexapoda</taxon>
        <taxon>Insecta</taxon>
        <taxon>Pterygota</taxon>
        <taxon>Neoptera</taxon>
        <taxon>Paraneoptera</taxon>
        <taxon>Hemiptera</taxon>
        <taxon>Heteroptera</taxon>
        <taxon>Panheteroptera</taxon>
        <taxon>Cimicomorpha</taxon>
        <taxon>Miridae</taxon>
        <taxon>Dicyphina</taxon>
        <taxon>Nesidiocoris</taxon>
    </lineage>
</organism>
<evidence type="ECO:0000313" key="2">
    <source>
        <dbReference type="Proteomes" id="UP001307889"/>
    </source>
</evidence>
<keyword evidence="2" id="KW-1185">Reference proteome</keyword>
<gene>
    <name evidence="1" type="ORF">NTJ_01273</name>
</gene>
<dbReference type="EMBL" id="AP028909">
    <property type="protein sequence ID" value="BES88467.1"/>
    <property type="molecule type" value="Genomic_DNA"/>
</dbReference>
<sequence length="120" mass="13199">MFETTESGEGAFENLPLATLTPAVDNPPYWPHSLLQSGADPRRPSIPSSLAHPLSITPFHLALLQPLSHGYSLQPPTHRIFSLPRPECSPHLPLSWNAPFTLGTSPFHPRSLCRCLSFVP</sequence>